<gene>
    <name evidence="10" type="ORF">B4U80_13532</name>
</gene>
<evidence type="ECO:0000313" key="11">
    <source>
        <dbReference type="Proteomes" id="UP000288716"/>
    </source>
</evidence>
<evidence type="ECO:0000256" key="6">
    <source>
        <dbReference type="ARBA" id="ARBA00022989"/>
    </source>
</evidence>
<evidence type="ECO:0000256" key="7">
    <source>
        <dbReference type="ARBA" id="ARBA00023128"/>
    </source>
</evidence>
<keyword evidence="7" id="KW-0496">Mitochondrion</keyword>
<comment type="caution">
    <text evidence="10">The sequence shown here is derived from an EMBL/GenBank/DDBJ whole genome shotgun (WGS) entry which is preliminary data.</text>
</comment>
<keyword evidence="5" id="KW-0802">TPR repeat</keyword>
<evidence type="ECO:0000256" key="3">
    <source>
        <dbReference type="ARBA" id="ARBA00022737"/>
    </source>
</evidence>
<protein>
    <submittedName>
        <fullName evidence="10">Mitochondrial import receptor subunit TOM70-like protein</fullName>
    </submittedName>
</protein>
<keyword evidence="4" id="KW-1000">Mitochondrion outer membrane</keyword>
<dbReference type="InterPro" id="IPR011990">
    <property type="entry name" value="TPR-like_helical_dom_sf"/>
</dbReference>
<name>A0A443S4W7_9ACAR</name>
<comment type="subcellular location">
    <subcellularLocation>
        <location evidence="1">Mitochondrion outer membrane</location>
        <topology evidence="1">Single-pass membrane protein</topology>
    </subcellularLocation>
</comment>
<dbReference type="SUPFAM" id="SSF48452">
    <property type="entry name" value="TPR-like"/>
    <property type="match status" value="2"/>
</dbReference>
<dbReference type="GO" id="GO:0045039">
    <property type="term" value="P:protein insertion into mitochondrial inner membrane"/>
    <property type="evidence" value="ECO:0007669"/>
    <property type="project" value="TreeGrafter"/>
</dbReference>
<dbReference type="GO" id="GO:0030943">
    <property type="term" value="F:mitochondrion targeting sequence binding"/>
    <property type="evidence" value="ECO:0007669"/>
    <property type="project" value="TreeGrafter"/>
</dbReference>
<keyword evidence="3" id="KW-0677">Repeat</keyword>
<dbReference type="Gene3D" id="1.25.40.10">
    <property type="entry name" value="Tetratricopeptide repeat domain"/>
    <property type="match status" value="2"/>
</dbReference>
<dbReference type="AlphaFoldDB" id="A0A443S4W7"/>
<accession>A0A443S4W7</accession>
<evidence type="ECO:0000313" key="10">
    <source>
        <dbReference type="EMBL" id="RWS22572.1"/>
    </source>
</evidence>
<dbReference type="GO" id="GO:0005741">
    <property type="term" value="C:mitochondrial outer membrane"/>
    <property type="evidence" value="ECO:0007669"/>
    <property type="project" value="UniProtKB-SubCell"/>
</dbReference>
<sequence>MNKASQENDKGNEYFKARKFEESIVSFSNAITVCDADQQLLSIFFSNRALANLKLKRYFSAIDDATQSFLLDKKYCKPLYYRYMARKALGELNEAFIDITAVCFLENEEIEKHVNARDELMYELVAKKTEEFIRNLPRISVKANDDIVEEYFKHFKMHALFDQSYNAEKLNLFLQNLAIAPKVENRDAKIYLTKAIICFLNADWILAEKFANEAIRHVKNDVKLKITAMITLANTRMFPENRMQFTSISNILKIFDDALLLDKDNVDIYLHRAICYFLFKLYDQGFSDSQRCVVMDPTFEEASILMFNARYYMNVGKNPKAVKKMFTHFEEYVRDHPNSVDAPIEYSKLLYHSGETGKAVDVISKALEHNPANCLLLKEMAEYLAIQDPPTSRPFLLKALNSGSLFKSEVFLLLAFVAAHQGDFNEALIYSNKAISLIRNERSFLRGICRKEIVSSTVLACNLLGLNTSIANGFTFIKQLAPVKAKIYSFRQSMFSE</sequence>
<comment type="similarity">
    <text evidence="9">Belongs to the Tom70 family.</text>
</comment>
<dbReference type="EMBL" id="NCKV01008430">
    <property type="protein sequence ID" value="RWS22572.1"/>
    <property type="molecule type" value="Genomic_DNA"/>
</dbReference>
<dbReference type="SUPFAM" id="SSF81901">
    <property type="entry name" value="HCP-like"/>
    <property type="match status" value="1"/>
</dbReference>
<dbReference type="OrthoDB" id="66418at2759"/>
<dbReference type="Proteomes" id="UP000288716">
    <property type="component" value="Unassembled WGS sequence"/>
</dbReference>
<dbReference type="GO" id="GO:0008320">
    <property type="term" value="F:protein transmembrane transporter activity"/>
    <property type="evidence" value="ECO:0007669"/>
    <property type="project" value="TreeGrafter"/>
</dbReference>
<evidence type="ECO:0000256" key="8">
    <source>
        <dbReference type="ARBA" id="ARBA00023136"/>
    </source>
</evidence>
<proteinExistence type="inferred from homology"/>
<keyword evidence="10" id="KW-0675">Receptor</keyword>
<dbReference type="PANTHER" id="PTHR46208">
    <property type="entry name" value="MITOCHONDRIAL IMPORT RECEPTOR SUBUNIT TOM70"/>
    <property type="match status" value="1"/>
</dbReference>
<organism evidence="10 11">
    <name type="scientific">Leptotrombidium deliense</name>
    <dbReference type="NCBI Taxonomy" id="299467"/>
    <lineage>
        <taxon>Eukaryota</taxon>
        <taxon>Metazoa</taxon>
        <taxon>Ecdysozoa</taxon>
        <taxon>Arthropoda</taxon>
        <taxon>Chelicerata</taxon>
        <taxon>Arachnida</taxon>
        <taxon>Acari</taxon>
        <taxon>Acariformes</taxon>
        <taxon>Trombidiformes</taxon>
        <taxon>Prostigmata</taxon>
        <taxon>Anystina</taxon>
        <taxon>Parasitengona</taxon>
        <taxon>Trombiculoidea</taxon>
        <taxon>Trombiculidae</taxon>
        <taxon>Leptotrombidium</taxon>
    </lineage>
</organism>
<dbReference type="GO" id="GO:0030150">
    <property type="term" value="P:protein import into mitochondrial matrix"/>
    <property type="evidence" value="ECO:0007669"/>
    <property type="project" value="TreeGrafter"/>
</dbReference>
<evidence type="ECO:0000256" key="9">
    <source>
        <dbReference type="ARBA" id="ARBA00038030"/>
    </source>
</evidence>
<keyword evidence="11" id="KW-1185">Reference proteome</keyword>
<keyword evidence="6" id="KW-1133">Transmembrane helix</keyword>
<reference evidence="10 11" key="1">
    <citation type="journal article" date="2018" name="Gigascience">
        <title>Genomes of trombidid mites reveal novel predicted allergens and laterally-transferred genes associated with secondary metabolism.</title>
        <authorList>
            <person name="Dong X."/>
            <person name="Chaisiri K."/>
            <person name="Xia D."/>
            <person name="Armstrong S.D."/>
            <person name="Fang Y."/>
            <person name="Donnelly M.J."/>
            <person name="Kadowaki T."/>
            <person name="McGarry J.W."/>
            <person name="Darby A.C."/>
            <person name="Makepeace B.L."/>
        </authorList>
    </citation>
    <scope>NUCLEOTIDE SEQUENCE [LARGE SCALE GENOMIC DNA]</scope>
    <source>
        <strain evidence="10">UoL-UT</strain>
    </source>
</reference>
<dbReference type="PANTHER" id="PTHR46208:SF1">
    <property type="entry name" value="MITOCHONDRIAL IMPORT RECEPTOR SUBUNIT TOM70"/>
    <property type="match status" value="1"/>
</dbReference>
<evidence type="ECO:0000256" key="2">
    <source>
        <dbReference type="ARBA" id="ARBA00022692"/>
    </source>
</evidence>
<evidence type="ECO:0000256" key="5">
    <source>
        <dbReference type="ARBA" id="ARBA00022803"/>
    </source>
</evidence>
<dbReference type="SMART" id="SM00028">
    <property type="entry name" value="TPR"/>
    <property type="match status" value="6"/>
</dbReference>
<evidence type="ECO:0000256" key="4">
    <source>
        <dbReference type="ARBA" id="ARBA00022787"/>
    </source>
</evidence>
<keyword evidence="2" id="KW-0812">Transmembrane</keyword>
<dbReference type="VEuPathDB" id="VectorBase:LDEU009468"/>
<dbReference type="InterPro" id="IPR019734">
    <property type="entry name" value="TPR_rpt"/>
</dbReference>
<dbReference type="STRING" id="299467.A0A443S4W7"/>
<evidence type="ECO:0000256" key="1">
    <source>
        <dbReference type="ARBA" id="ARBA00004572"/>
    </source>
</evidence>
<keyword evidence="8" id="KW-0472">Membrane</keyword>